<evidence type="ECO:0000259" key="3">
    <source>
        <dbReference type="Pfam" id="PF21447"/>
    </source>
</evidence>
<dbReference type="PANTHER" id="PTHR30005">
    <property type="entry name" value="EXOPOLYPHOSPHATASE"/>
    <property type="match status" value="1"/>
</dbReference>
<reference evidence="4" key="1">
    <citation type="submission" date="2020-10" db="EMBL/GenBank/DDBJ databases">
        <authorList>
            <person name="Gilroy R."/>
        </authorList>
    </citation>
    <scope>NUCLEOTIDE SEQUENCE</scope>
    <source>
        <strain evidence="4">7463</strain>
    </source>
</reference>
<dbReference type="Gene3D" id="3.30.420.40">
    <property type="match status" value="1"/>
</dbReference>
<dbReference type="EMBL" id="DVMY01000063">
    <property type="protein sequence ID" value="HIU37364.1"/>
    <property type="molecule type" value="Genomic_DNA"/>
</dbReference>
<protein>
    <submittedName>
        <fullName evidence="4">Ppx/GppA family phosphatase</fullName>
    </submittedName>
</protein>
<reference evidence="4" key="2">
    <citation type="journal article" date="2021" name="PeerJ">
        <title>Extensive microbial diversity within the chicken gut microbiome revealed by metagenomics and culture.</title>
        <authorList>
            <person name="Gilroy R."/>
            <person name="Ravi A."/>
            <person name="Getino M."/>
            <person name="Pursley I."/>
            <person name="Horton D.L."/>
            <person name="Alikhan N.F."/>
            <person name="Baker D."/>
            <person name="Gharbi K."/>
            <person name="Hall N."/>
            <person name="Watson M."/>
            <person name="Adriaenssens E.M."/>
            <person name="Foster-Nyarko E."/>
            <person name="Jarju S."/>
            <person name="Secka A."/>
            <person name="Antonio M."/>
            <person name="Oren A."/>
            <person name="Chaudhuri R.R."/>
            <person name="La Ragione R."/>
            <person name="Hildebrand F."/>
            <person name="Pallen M.J."/>
        </authorList>
    </citation>
    <scope>NUCLEOTIDE SEQUENCE</scope>
    <source>
        <strain evidence="4">7463</strain>
    </source>
</reference>
<dbReference type="SUPFAM" id="SSF53067">
    <property type="entry name" value="Actin-like ATPase domain"/>
    <property type="match status" value="2"/>
</dbReference>
<dbReference type="InterPro" id="IPR003695">
    <property type="entry name" value="Ppx_GppA_N"/>
</dbReference>
<dbReference type="InterPro" id="IPR050273">
    <property type="entry name" value="GppA/Ppx_hydrolase"/>
</dbReference>
<dbReference type="GO" id="GO:0004309">
    <property type="term" value="F:exopolyphosphatase activity"/>
    <property type="evidence" value="ECO:0007669"/>
    <property type="project" value="TreeGrafter"/>
</dbReference>
<evidence type="ECO:0000259" key="2">
    <source>
        <dbReference type="Pfam" id="PF02541"/>
    </source>
</evidence>
<dbReference type="PANTHER" id="PTHR30005:SF14">
    <property type="entry name" value="EXOPOLYPHOSPHATASE"/>
    <property type="match status" value="1"/>
</dbReference>
<evidence type="ECO:0000256" key="1">
    <source>
        <dbReference type="ARBA" id="ARBA00022801"/>
    </source>
</evidence>
<name>A0A9D1IK86_9BURK</name>
<comment type="caution">
    <text evidence="4">The sequence shown here is derived from an EMBL/GenBank/DDBJ whole genome shotgun (WGS) entry which is preliminary data.</text>
</comment>
<dbReference type="Pfam" id="PF02541">
    <property type="entry name" value="Ppx-GppA"/>
    <property type="match status" value="1"/>
</dbReference>
<proteinExistence type="predicted"/>
<dbReference type="AlphaFoldDB" id="A0A9D1IK86"/>
<dbReference type="PIRSF" id="PIRSF001267">
    <property type="entry name" value="Pyrophosphatase_GppA_Ppx"/>
    <property type="match status" value="1"/>
</dbReference>
<gene>
    <name evidence="4" type="ORF">IAC56_03715</name>
</gene>
<evidence type="ECO:0000313" key="5">
    <source>
        <dbReference type="Proteomes" id="UP000824083"/>
    </source>
</evidence>
<evidence type="ECO:0000313" key="4">
    <source>
        <dbReference type="EMBL" id="HIU37364.1"/>
    </source>
</evidence>
<dbReference type="InterPro" id="IPR043129">
    <property type="entry name" value="ATPase_NBD"/>
</dbReference>
<accession>A0A9D1IK86</accession>
<dbReference type="InterPro" id="IPR030673">
    <property type="entry name" value="PyroPPase_GppA_Ppx"/>
</dbReference>
<feature type="domain" description="Ppx/GppA phosphatase C-terminal" evidence="3">
    <location>
        <begin position="308"/>
        <end position="475"/>
    </location>
</feature>
<keyword evidence="1" id="KW-0378">Hydrolase</keyword>
<dbReference type="Proteomes" id="UP000824083">
    <property type="component" value="Unassembled WGS sequence"/>
</dbReference>
<feature type="domain" description="Ppx/GppA phosphatase N-terminal" evidence="2">
    <location>
        <begin position="33"/>
        <end position="300"/>
    </location>
</feature>
<dbReference type="Gene3D" id="1.10.3210.10">
    <property type="entry name" value="Hypothetical protein af1432"/>
    <property type="match status" value="1"/>
</dbReference>
<dbReference type="Pfam" id="PF21447">
    <property type="entry name" value="Ppx-GppA_III"/>
    <property type="match status" value="1"/>
</dbReference>
<dbReference type="SUPFAM" id="SSF109604">
    <property type="entry name" value="HD-domain/PDEase-like"/>
    <property type="match status" value="1"/>
</dbReference>
<dbReference type="CDD" id="cd24053">
    <property type="entry name" value="ASKHA_NBD_EcPPX-GppA-like"/>
    <property type="match status" value="1"/>
</dbReference>
<organism evidence="4 5">
    <name type="scientific">Candidatus Aphodousia faecigallinarum</name>
    <dbReference type="NCBI Taxonomy" id="2840677"/>
    <lineage>
        <taxon>Bacteria</taxon>
        <taxon>Pseudomonadati</taxon>
        <taxon>Pseudomonadota</taxon>
        <taxon>Betaproteobacteria</taxon>
        <taxon>Burkholderiales</taxon>
        <taxon>Sutterellaceae</taxon>
        <taxon>Sutterellaceae incertae sedis</taxon>
        <taxon>Candidatus Aphodousia</taxon>
    </lineage>
</organism>
<sequence>MSLRLAAIDLGSNSFRLEIGRVENNEVLCEYYAKEGVRLAAGLDAEGNLSEQSQNKALEVLARFHEQIQALPPECVRAVGTQTIRVARNNKSFLHQAQKALGFPIEILPGQEEARLVFEGCSHRLPYSDKKRLIIDIGGGSTELVTGTGLLADRCESFHVGCVNLSLQYFPEGKITREGYEAAKLAAMAEFQEGRERFNSSLWDEAYGSSGSMEAICALAKSFGLTGDSITLDTLREIQQAIIAKGHINNLNFPDLHHSRKEVIAGGLAILHAACDALRIPEIKFSAGALRVGLLYEQLARLQGKDLREASVLKLLRYSSVSEAQAKRVSAIALELLARLFPQASEDVRKRLHWAALLHETGNLISHNRFHRLGAYLVEHFDMQGFSINDRHWVSQLVLGHRGRLYKIETQLSNEAWAKSLLALRLASIIAHKREDIELPPFELKQCGQRHWRLSFKQSGWLDKHPLTHFLLQREVEAWKAVQYQFDFEK</sequence>
<dbReference type="InterPro" id="IPR048950">
    <property type="entry name" value="Ppx_GppA_C"/>
</dbReference>
<dbReference type="GO" id="GO:0006798">
    <property type="term" value="P:polyphosphate catabolic process"/>
    <property type="evidence" value="ECO:0007669"/>
    <property type="project" value="TreeGrafter"/>
</dbReference>
<dbReference type="Gene3D" id="3.30.420.150">
    <property type="entry name" value="Exopolyphosphatase. Domain 2"/>
    <property type="match status" value="1"/>
</dbReference>